<organism evidence="1">
    <name type="scientific">Paraconexibacter sp. AEG42_29</name>
    <dbReference type="NCBI Taxonomy" id="2997339"/>
    <lineage>
        <taxon>Bacteria</taxon>
        <taxon>Bacillati</taxon>
        <taxon>Actinomycetota</taxon>
        <taxon>Thermoleophilia</taxon>
        <taxon>Solirubrobacterales</taxon>
        <taxon>Paraconexibacteraceae</taxon>
        <taxon>Paraconexibacter</taxon>
    </lineage>
</organism>
<dbReference type="PANTHER" id="PTHR40053">
    <property type="entry name" value="SPORULATION-CONTROL PROTEIN SPO0M"/>
    <property type="match status" value="1"/>
</dbReference>
<dbReference type="Pfam" id="PF07070">
    <property type="entry name" value="Spo0M"/>
    <property type="match status" value="1"/>
</dbReference>
<dbReference type="InterPro" id="IPR009776">
    <property type="entry name" value="Spore_0_M"/>
</dbReference>
<accession>A0AAU7AUF5</accession>
<dbReference type="EMBL" id="CP114014">
    <property type="protein sequence ID" value="XAY05257.1"/>
    <property type="molecule type" value="Genomic_DNA"/>
</dbReference>
<name>A0AAU7AUF5_9ACTN</name>
<gene>
    <name evidence="1" type="primary">spo0M</name>
    <name evidence="1" type="ORF">DSM112329_02103</name>
</gene>
<dbReference type="PANTHER" id="PTHR40053:SF1">
    <property type="entry name" value="SPORULATION-CONTROL PROTEIN SPO0M"/>
    <property type="match status" value="1"/>
</dbReference>
<sequence>MFKRMKDALGAGGASVDAVLGTPTVAPGGMLSGQVHITGGDREQDMRGLKLSFECVAERETENGEYKINKEFGKVDLPDAGVVQAGQTLQIPFQIPVPIDCPPNLVGGVSLPGIKLGLRTRLDLAKARDASDFDPVTVAALPAQEAVLGAMRNLGFALKTADLEEGNAKAGHLKGHLGVYAEYEFHGQGRIQEVEITFVTTEQECGVLVEIDKRGRFGFDGGDRVKVFSLPTGSPDVQGAASQLHALLS</sequence>
<reference evidence="1" key="1">
    <citation type="submission" date="2022-12" db="EMBL/GenBank/DDBJ databases">
        <title>Paraconexibacter alkalitolerans sp. nov. and Baekduia alba sp. nov., isolated from soil and emended description of the genera Paraconexibacter (Chun et al., 2020) and Baekduia (An et al., 2020).</title>
        <authorList>
            <person name="Vieira S."/>
            <person name="Huber K.J."/>
            <person name="Geppert A."/>
            <person name="Wolf J."/>
            <person name="Neumann-Schaal M."/>
            <person name="Muesken M."/>
            <person name="Overmann J."/>
        </authorList>
    </citation>
    <scope>NUCLEOTIDE SEQUENCE</scope>
    <source>
        <strain evidence="1">AEG42_29</strain>
    </source>
</reference>
<protein>
    <submittedName>
        <fullName evidence="1">Sporulation-control protein spo0M</fullName>
    </submittedName>
</protein>
<dbReference type="AlphaFoldDB" id="A0AAU7AUF5"/>
<dbReference type="KEGG" id="parq:DSM112329_02103"/>
<proteinExistence type="predicted"/>
<evidence type="ECO:0000313" key="1">
    <source>
        <dbReference type="EMBL" id="XAY05257.1"/>
    </source>
</evidence>